<evidence type="ECO:0000313" key="8">
    <source>
        <dbReference type="Proteomes" id="UP000823990"/>
    </source>
</evidence>
<dbReference type="Proteomes" id="UP000823990">
    <property type="component" value="Unassembled WGS sequence"/>
</dbReference>
<dbReference type="InterPro" id="IPR051608">
    <property type="entry name" value="RQC_Subunit_NEMF"/>
</dbReference>
<gene>
    <name evidence="5" type="primary">rqcH</name>
    <name evidence="7" type="ORF">H9892_03430</name>
</gene>
<comment type="function">
    <text evidence="5">Key component of the ribosome quality control system (RQC), a ribosome-associated complex that mediates the extraction of incompletely synthesized nascent chains from stalled ribosomes and their subsequent degradation. RqcH recruits Ala-charged tRNA, and with RqcP directs the elongation of stalled nascent chains on 50S ribosomal subunits, leading to non-templated C-terminal alanine extensions (Ala tail). The Ala tail promotes nascent chain degradation. May add between 1 and at least 8 Ala residues. Binds to stalled 50S ribosomal subunits.</text>
</comment>
<dbReference type="PANTHER" id="PTHR15239">
    <property type="entry name" value="NUCLEAR EXPORT MEDIATOR FACTOR NEMF"/>
    <property type="match status" value="1"/>
</dbReference>
<dbReference type="AlphaFoldDB" id="A0A9D1Q1A5"/>
<evidence type="ECO:0000256" key="2">
    <source>
        <dbReference type="ARBA" id="ARBA00022730"/>
    </source>
</evidence>
<name>A0A9D1Q1A5_9FIRM</name>
<dbReference type="GO" id="GO:0019843">
    <property type="term" value="F:rRNA binding"/>
    <property type="evidence" value="ECO:0007669"/>
    <property type="project" value="UniProtKB-UniRule"/>
</dbReference>
<keyword evidence="1 5" id="KW-0820">tRNA-binding</keyword>
<keyword evidence="2 5" id="KW-0699">rRNA-binding</keyword>
<keyword evidence="3 5" id="KW-0694">RNA-binding</keyword>
<dbReference type="InterPro" id="IPR043682">
    <property type="entry name" value="RqcH_bacterial"/>
</dbReference>
<evidence type="ECO:0000256" key="1">
    <source>
        <dbReference type="ARBA" id="ARBA00022555"/>
    </source>
</evidence>
<dbReference type="Pfam" id="PF05833">
    <property type="entry name" value="NFACT_N"/>
    <property type="match status" value="1"/>
</dbReference>
<proteinExistence type="inferred from homology"/>
<dbReference type="PANTHER" id="PTHR15239:SF6">
    <property type="entry name" value="RIBOSOME QUALITY CONTROL COMPLEX SUBUNIT NEMF"/>
    <property type="match status" value="1"/>
</dbReference>
<dbReference type="GO" id="GO:0043023">
    <property type="term" value="F:ribosomal large subunit binding"/>
    <property type="evidence" value="ECO:0007669"/>
    <property type="project" value="UniProtKB-UniRule"/>
</dbReference>
<sequence length="549" mass="60016">MPADAINYGKLAEELHGKLSDGRIDKIIMSDKTTLVLRIRARGKNNDLLVTAAASPRCFLTANAPKGTDVPLSFCLHLRKHIGGGVISAVEALPFERILAFRIRSRGDLGEPLAYTMYVEIMGKYSNVVLTDGSGKITDALKHVGFEESRPIMPGLVFSPPRDETRFDPVDERADALASGCAPDELPAVMVNRLRGLSAVTAAEIANIAGTNDIGLSAACRKLLARPADPVVYYDGGKAKDFSFCPFASVTAERKTFDSLSEAMDEYYSSAGAGDEKSAALTAAKRAVNAALSKQKKKLAGFERDLASAADYEHERMFGELITANIYRINKGDTALVADDWYSGEKVTIKLTENSPQENAQKHFKRYQKKKRTVVSLSEQKAETERAIDYLESVDAALDCASSLSDVEAITEELEGEGYIRTQGMRRGKTVSEPRKYDIEGYTVLVGKSNVQNDRITKEARGDDIWLHVQGFHGSHVILKSKGKEPPRSALLRAASLAAFFSKARLSENVPVDYTHVKDVHKKRGAAPGKVDYFGAKTLYVTPEAPEKE</sequence>
<dbReference type="Gene3D" id="3.40.970.40">
    <property type="entry name" value="fibrinogen binding protein from staphylococcus aureus domain like"/>
    <property type="match status" value="1"/>
</dbReference>
<accession>A0A9D1Q1A5</accession>
<comment type="similarity">
    <text evidence="5">Belongs to the NEMF family.</text>
</comment>
<protein>
    <recommendedName>
        <fullName evidence="5">Rqc2 homolog RqcH</fullName>
        <shortName evidence="5">RqcH</shortName>
    </recommendedName>
</protein>
<reference evidence="7" key="1">
    <citation type="journal article" date="2021" name="PeerJ">
        <title>Extensive microbial diversity within the chicken gut microbiome revealed by metagenomics and culture.</title>
        <authorList>
            <person name="Gilroy R."/>
            <person name="Ravi A."/>
            <person name="Getino M."/>
            <person name="Pursley I."/>
            <person name="Horton D.L."/>
            <person name="Alikhan N.F."/>
            <person name="Baker D."/>
            <person name="Gharbi K."/>
            <person name="Hall N."/>
            <person name="Watson M."/>
            <person name="Adriaenssens E.M."/>
            <person name="Foster-Nyarko E."/>
            <person name="Jarju S."/>
            <person name="Secka A."/>
            <person name="Antonio M."/>
            <person name="Oren A."/>
            <person name="Chaudhuri R.R."/>
            <person name="La Ragione R."/>
            <person name="Hildebrand F."/>
            <person name="Pallen M.J."/>
        </authorList>
    </citation>
    <scope>NUCLEOTIDE SEQUENCE</scope>
    <source>
        <strain evidence="7">12435</strain>
    </source>
</reference>
<feature type="domain" description="NFACT RNA-binding" evidence="6">
    <location>
        <begin position="440"/>
        <end position="525"/>
    </location>
</feature>
<dbReference type="GO" id="GO:0000049">
    <property type="term" value="F:tRNA binding"/>
    <property type="evidence" value="ECO:0007669"/>
    <property type="project" value="UniProtKB-UniRule"/>
</dbReference>
<keyword evidence="4 5" id="KW-0648">Protein biosynthesis</keyword>
<organism evidence="7 8">
    <name type="scientific">Candidatus Protoclostridium stercorigallinarum</name>
    <dbReference type="NCBI Taxonomy" id="2838741"/>
    <lineage>
        <taxon>Bacteria</taxon>
        <taxon>Bacillati</taxon>
        <taxon>Bacillota</taxon>
        <taxon>Clostridia</taxon>
        <taxon>Candidatus Protoclostridium</taxon>
    </lineage>
</organism>
<dbReference type="EMBL" id="DXHS01000059">
    <property type="protein sequence ID" value="HIW02368.1"/>
    <property type="molecule type" value="Genomic_DNA"/>
</dbReference>
<dbReference type="GO" id="GO:0072344">
    <property type="term" value="P:rescue of stalled ribosome"/>
    <property type="evidence" value="ECO:0007669"/>
    <property type="project" value="UniProtKB-UniRule"/>
</dbReference>
<evidence type="ECO:0000313" key="7">
    <source>
        <dbReference type="EMBL" id="HIW02368.1"/>
    </source>
</evidence>
<dbReference type="Pfam" id="PF05670">
    <property type="entry name" value="NFACT-R_1"/>
    <property type="match status" value="1"/>
</dbReference>
<reference evidence="7" key="2">
    <citation type="submission" date="2021-04" db="EMBL/GenBank/DDBJ databases">
        <authorList>
            <person name="Gilroy R."/>
        </authorList>
    </citation>
    <scope>NUCLEOTIDE SEQUENCE</scope>
    <source>
        <strain evidence="7">12435</strain>
    </source>
</reference>
<comment type="caution">
    <text evidence="7">The sequence shown here is derived from an EMBL/GenBank/DDBJ whole genome shotgun (WGS) entry which is preliminary data.</text>
</comment>
<dbReference type="Gene3D" id="2.30.310.10">
    <property type="entry name" value="ibrinogen binding protein from staphylococcus aureus domain"/>
    <property type="match status" value="1"/>
</dbReference>
<evidence type="ECO:0000256" key="3">
    <source>
        <dbReference type="ARBA" id="ARBA00022884"/>
    </source>
</evidence>
<evidence type="ECO:0000256" key="5">
    <source>
        <dbReference type="HAMAP-Rule" id="MF_00844"/>
    </source>
</evidence>
<evidence type="ECO:0000256" key="4">
    <source>
        <dbReference type="ARBA" id="ARBA00022917"/>
    </source>
</evidence>
<comment type="subunit">
    <text evidence="5">Associates with stalled 50S ribosomal subunits. Binds to RqcP.</text>
</comment>
<dbReference type="InterPro" id="IPR008532">
    <property type="entry name" value="NFACT_RNA-bd"/>
</dbReference>
<dbReference type="HAMAP" id="MF_00844_B">
    <property type="entry name" value="RqcH_B"/>
    <property type="match status" value="1"/>
</dbReference>
<evidence type="ECO:0000259" key="6">
    <source>
        <dbReference type="Pfam" id="PF05670"/>
    </source>
</evidence>
<dbReference type="GO" id="GO:1990112">
    <property type="term" value="C:RQC complex"/>
    <property type="evidence" value="ECO:0007669"/>
    <property type="project" value="TreeGrafter"/>
</dbReference>